<evidence type="ECO:0000256" key="1">
    <source>
        <dbReference type="SAM" id="SignalP"/>
    </source>
</evidence>
<organism evidence="2 3">
    <name type="scientific">Streptomyces griseoaurantiacus</name>
    <dbReference type="NCBI Taxonomy" id="68213"/>
    <lineage>
        <taxon>Bacteria</taxon>
        <taxon>Bacillati</taxon>
        <taxon>Actinomycetota</taxon>
        <taxon>Actinomycetes</taxon>
        <taxon>Kitasatosporales</taxon>
        <taxon>Streptomycetaceae</taxon>
        <taxon>Streptomyces</taxon>
        <taxon>Streptomyces aurantiacus group</taxon>
    </lineage>
</organism>
<dbReference type="Proteomes" id="UP000198614">
    <property type="component" value="Unassembled WGS sequence"/>
</dbReference>
<dbReference type="EMBL" id="FNAX01000012">
    <property type="protein sequence ID" value="SDF92151.1"/>
    <property type="molecule type" value="Genomic_DNA"/>
</dbReference>
<evidence type="ECO:0008006" key="4">
    <source>
        <dbReference type="Google" id="ProtNLM"/>
    </source>
</evidence>
<sequence length="132" mass="13799">MSAYRKIALSLAGAALCGGLTVTAPAQATPARHTAAAAPAAAAAECGVRADARLWCGNRVGAKGYVHRSYGSGVRGTLTTGFSWFQCWGRGDTHLGGNNVWYWTKLDNGQWGNVPAADVHTRVDPAPGLREC</sequence>
<dbReference type="OrthoDB" id="3479263at2"/>
<evidence type="ECO:0000313" key="3">
    <source>
        <dbReference type="Proteomes" id="UP000198614"/>
    </source>
</evidence>
<protein>
    <recommendedName>
        <fullName evidence="4">Peptidase inhibitor family I36</fullName>
    </recommendedName>
</protein>
<dbReference type="AlphaFoldDB" id="A0A1G7Q0Z6"/>
<feature type="signal peptide" evidence="1">
    <location>
        <begin position="1"/>
        <end position="28"/>
    </location>
</feature>
<accession>A0A1G7Q0Z6</accession>
<gene>
    <name evidence="2" type="ORF">SAMN05216260_11261</name>
</gene>
<proteinExistence type="predicted"/>
<keyword evidence="1" id="KW-0732">Signal</keyword>
<name>A0A1G7Q0Z6_9ACTN</name>
<evidence type="ECO:0000313" key="2">
    <source>
        <dbReference type="EMBL" id="SDF92151.1"/>
    </source>
</evidence>
<feature type="chain" id="PRO_5011655086" description="Peptidase inhibitor family I36" evidence="1">
    <location>
        <begin position="29"/>
        <end position="132"/>
    </location>
</feature>
<reference evidence="2 3" key="1">
    <citation type="submission" date="2016-10" db="EMBL/GenBank/DDBJ databases">
        <authorList>
            <person name="de Groot N.N."/>
        </authorList>
    </citation>
    <scope>NUCLEOTIDE SEQUENCE [LARGE SCALE GENOMIC DNA]</scope>
    <source>
        <strain evidence="2 3">CGMCC 4.1859</strain>
    </source>
</reference>